<dbReference type="InterPro" id="IPR006379">
    <property type="entry name" value="HAD-SF_hydro_IIB"/>
</dbReference>
<dbReference type="GO" id="GO:0016791">
    <property type="term" value="F:phosphatase activity"/>
    <property type="evidence" value="ECO:0007669"/>
    <property type="project" value="UniProtKB-ARBA"/>
</dbReference>
<dbReference type="Pfam" id="PF08282">
    <property type="entry name" value="Hydrolase_3"/>
    <property type="match status" value="1"/>
</dbReference>
<comment type="caution">
    <text evidence="1">The sequence shown here is derived from an EMBL/GenBank/DDBJ whole genome shotgun (WGS) entry which is preliminary data.</text>
</comment>
<reference evidence="1" key="1">
    <citation type="journal article" date="2021" name="PeerJ">
        <title>Extensive microbial diversity within the chicken gut microbiome revealed by metagenomics and culture.</title>
        <authorList>
            <person name="Gilroy R."/>
            <person name="Ravi A."/>
            <person name="Getino M."/>
            <person name="Pursley I."/>
            <person name="Horton D.L."/>
            <person name="Alikhan N.F."/>
            <person name="Baker D."/>
            <person name="Gharbi K."/>
            <person name="Hall N."/>
            <person name="Watson M."/>
            <person name="Adriaenssens E.M."/>
            <person name="Foster-Nyarko E."/>
            <person name="Jarju S."/>
            <person name="Secka A."/>
            <person name="Antonio M."/>
            <person name="Oren A."/>
            <person name="Chaudhuri R.R."/>
            <person name="La Ragione R."/>
            <person name="Hildebrand F."/>
            <person name="Pallen M.J."/>
        </authorList>
    </citation>
    <scope>NUCLEOTIDE SEQUENCE</scope>
    <source>
        <strain evidence="1">CHK124-7917</strain>
    </source>
</reference>
<dbReference type="InterPro" id="IPR036412">
    <property type="entry name" value="HAD-like_sf"/>
</dbReference>
<gene>
    <name evidence="1" type="ORF">K8U72_00240</name>
</gene>
<dbReference type="GO" id="GO:0000287">
    <property type="term" value="F:magnesium ion binding"/>
    <property type="evidence" value="ECO:0007669"/>
    <property type="project" value="TreeGrafter"/>
</dbReference>
<dbReference type="NCBIfam" id="TIGR00099">
    <property type="entry name" value="Cof-subfamily"/>
    <property type="match status" value="1"/>
</dbReference>
<dbReference type="InterPro" id="IPR000150">
    <property type="entry name" value="Cof"/>
</dbReference>
<dbReference type="PANTHER" id="PTHR10000:SF25">
    <property type="entry name" value="PHOSPHATASE YKRA-RELATED"/>
    <property type="match status" value="1"/>
</dbReference>
<dbReference type="Gene3D" id="3.40.50.1000">
    <property type="entry name" value="HAD superfamily/HAD-like"/>
    <property type="match status" value="1"/>
</dbReference>
<accession>A0A921GE70</accession>
<dbReference type="PANTHER" id="PTHR10000">
    <property type="entry name" value="PHOSPHOSERINE PHOSPHATASE"/>
    <property type="match status" value="1"/>
</dbReference>
<dbReference type="SFLD" id="SFLDG01140">
    <property type="entry name" value="C2.B:_Phosphomannomutase_and_P"/>
    <property type="match status" value="1"/>
</dbReference>
<protein>
    <submittedName>
        <fullName evidence="1">Cof-type HAD-IIB family hydrolase</fullName>
    </submittedName>
</protein>
<evidence type="ECO:0000313" key="2">
    <source>
        <dbReference type="Proteomes" id="UP000697330"/>
    </source>
</evidence>
<proteinExistence type="predicted"/>
<dbReference type="GO" id="GO:0005829">
    <property type="term" value="C:cytosol"/>
    <property type="evidence" value="ECO:0007669"/>
    <property type="project" value="TreeGrafter"/>
</dbReference>
<dbReference type="NCBIfam" id="TIGR01484">
    <property type="entry name" value="HAD-SF-IIB"/>
    <property type="match status" value="1"/>
</dbReference>
<dbReference type="Proteomes" id="UP000697330">
    <property type="component" value="Unassembled WGS sequence"/>
</dbReference>
<dbReference type="InterPro" id="IPR023214">
    <property type="entry name" value="HAD_sf"/>
</dbReference>
<keyword evidence="1" id="KW-0378">Hydrolase</keyword>
<evidence type="ECO:0000313" key="1">
    <source>
        <dbReference type="EMBL" id="HJF44204.1"/>
    </source>
</evidence>
<reference evidence="1" key="2">
    <citation type="submission" date="2021-09" db="EMBL/GenBank/DDBJ databases">
        <authorList>
            <person name="Gilroy R."/>
        </authorList>
    </citation>
    <scope>NUCLEOTIDE SEQUENCE</scope>
    <source>
        <strain evidence="1">CHK124-7917</strain>
    </source>
</reference>
<dbReference type="EMBL" id="DYWQ01000003">
    <property type="protein sequence ID" value="HJF44204.1"/>
    <property type="molecule type" value="Genomic_DNA"/>
</dbReference>
<dbReference type="RefSeq" id="WP_274958329.1">
    <property type="nucleotide sequence ID" value="NZ_DYWQ01000003.1"/>
</dbReference>
<dbReference type="Gene3D" id="3.30.1240.10">
    <property type="match status" value="1"/>
</dbReference>
<dbReference type="SFLD" id="SFLDS00003">
    <property type="entry name" value="Haloacid_Dehalogenase"/>
    <property type="match status" value="1"/>
</dbReference>
<name>A0A921GE70_9ACTN</name>
<sequence length="272" mass="29882">MGKKGPCPAPGAWVAPAPIRAAFFDVDGTMLSLSQDAEPASTREAIRRLSEAGVMPILATGRTHYLLDKVDLTDFRAFVTFNGQLVEVGGRTVHSNPLDPRDVETAVRQTQAGLYNCLFMERDRMYAHAEDDRLREMTELTHNHYEAGDVERALRNDVYQLNLFVDPGEERVLLDRARHCKATRWSDVFADIMPDAGGKDAGVRIVMEELGLAPEECVAFGDGGNDVDMFRIVGTSVAMGNGNPEARAAATYVTDHVDDDGIWNACVRLGLI</sequence>
<dbReference type="PROSITE" id="PS01229">
    <property type="entry name" value="COF_2"/>
    <property type="match status" value="1"/>
</dbReference>
<dbReference type="AlphaFoldDB" id="A0A921GE70"/>
<organism evidence="1 2">
    <name type="scientific">Thermophilibacter provencensis</name>
    <dbReference type="NCBI Taxonomy" id="1852386"/>
    <lineage>
        <taxon>Bacteria</taxon>
        <taxon>Bacillati</taxon>
        <taxon>Actinomycetota</taxon>
        <taxon>Coriobacteriia</taxon>
        <taxon>Coriobacteriales</taxon>
        <taxon>Atopobiaceae</taxon>
        <taxon>Thermophilibacter</taxon>
    </lineage>
</organism>
<dbReference type="SUPFAM" id="SSF56784">
    <property type="entry name" value="HAD-like"/>
    <property type="match status" value="1"/>
</dbReference>